<evidence type="ECO:0000313" key="7">
    <source>
        <dbReference type="Proteomes" id="UP001307608"/>
    </source>
</evidence>
<accession>A0ABN6WHG5</accession>
<keyword evidence="2 5" id="KW-0812">Transmembrane</keyword>
<evidence type="ECO:0000256" key="4">
    <source>
        <dbReference type="ARBA" id="ARBA00023136"/>
    </source>
</evidence>
<keyword evidence="4 5" id="KW-0472">Membrane</keyword>
<name>A0ABN6WHG5_9GAMM</name>
<dbReference type="InterPro" id="IPR023352">
    <property type="entry name" value="MAPEG-like_dom_sf"/>
</dbReference>
<feature type="transmembrane region" description="Helical" evidence="5">
    <location>
        <begin position="70"/>
        <end position="92"/>
    </location>
</feature>
<keyword evidence="7" id="KW-1185">Reference proteome</keyword>
<evidence type="ECO:0000256" key="2">
    <source>
        <dbReference type="ARBA" id="ARBA00022692"/>
    </source>
</evidence>
<dbReference type="Gene3D" id="1.20.120.550">
    <property type="entry name" value="Membrane associated eicosanoid/glutathione metabolism-like domain"/>
    <property type="match status" value="1"/>
</dbReference>
<organism evidence="6 7">
    <name type="scientific">Marinomonas pontica</name>
    <dbReference type="NCBI Taxonomy" id="264739"/>
    <lineage>
        <taxon>Bacteria</taxon>
        <taxon>Pseudomonadati</taxon>
        <taxon>Pseudomonadota</taxon>
        <taxon>Gammaproteobacteria</taxon>
        <taxon>Oceanospirillales</taxon>
        <taxon>Oceanospirillaceae</taxon>
        <taxon>Marinomonas</taxon>
    </lineage>
</organism>
<dbReference type="EMBL" id="AP027271">
    <property type="protein sequence ID" value="BDX01481.1"/>
    <property type="molecule type" value="Genomic_DNA"/>
</dbReference>
<gene>
    <name evidence="6" type="ORF">MACH16_02290</name>
</gene>
<evidence type="ECO:0000313" key="6">
    <source>
        <dbReference type="EMBL" id="BDX01481.1"/>
    </source>
</evidence>
<dbReference type="PANTHER" id="PTHR35814:SF1">
    <property type="entry name" value="GLUTATHIONE S-TRANSFERASE-RELATED"/>
    <property type="match status" value="1"/>
</dbReference>
<evidence type="ECO:0000256" key="3">
    <source>
        <dbReference type="ARBA" id="ARBA00022989"/>
    </source>
</evidence>
<dbReference type="PANTHER" id="PTHR35814">
    <property type="match status" value="1"/>
</dbReference>
<dbReference type="RefSeq" id="WP_265730286.1">
    <property type="nucleotide sequence ID" value="NZ_AP027271.1"/>
</dbReference>
<dbReference type="SUPFAM" id="SSF161084">
    <property type="entry name" value="MAPEG domain-like"/>
    <property type="match status" value="1"/>
</dbReference>
<dbReference type="Proteomes" id="UP001307608">
    <property type="component" value="Chromosome"/>
</dbReference>
<evidence type="ECO:0008006" key="8">
    <source>
        <dbReference type="Google" id="ProtNLM"/>
    </source>
</evidence>
<evidence type="ECO:0000256" key="5">
    <source>
        <dbReference type="SAM" id="Phobius"/>
    </source>
</evidence>
<dbReference type="InterPro" id="IPR001129">
    <property type="entry name" value="Membr-assoc_MAPEG"/>
</dbReference>
<keyword evidence="3 5" id="KW-1133">Transmembrane helix</keyword>
<reference evidence="6 7" key="1">
    <citation type="submission" date="2023-01" db="EMBL/GenBank/DDBJ databases">
        <title>Complete genome sequence of Marinomonas pontica strain 200518_36.</title>
        <authorList>
            <person name="Ueki S."/>
            <person name="Gajardo G."/>
            <person name="Maruyama F."/>
        </authorList>
    </citation>
    <scope>NUCLEOTIDE SEQUENCE [LARGE SCALE GENOMIC DNA]</scope>
    <source>
        <strain evidence="6 7">200518_36</strain>
    </source>
</reference>
<dbReference type="Pfam" id="PF01124">
    <property type="entry name" value="MAPEG"/>
    <property type="match status" value="1"/>
</dbReference>
<feature type="transmembrane region" description="Helical" evidence="5">
    <location>
        <begin position="6"/>
        <end position="22"/>
    </location>
</feature>
<proteinExistence type="predicted"/>
<feature type="transmembrane region" description="Helical" evidence="5">
    <location>
        <begin position="104"/>
        <end position="126"/>
    </location>
</feature>
<evidence type="ECO:0000256" key="1">
    <source>
        <dbReference type="ARBA" id="ARBA00004370"/>
    </source>
</evidence>
<comment type="subcellular location">
    <subcellularLocation>
        <location evidence="1">Membrane</location>
    </subcellularLocation>
</comment>
<sequence>MITPIYAALLVFLYIFLSFRVIKLRMKYKVGIGDGDHPLLTRAIRVHGNFAENVPFALLLLWMYESLPGAPILVHLMGALLCIGRLIHAYGVSQEKEPLIYRQGGMMITFFILCTTALLILAHLLLG</sequence>
<protein>
    <recommendedName>
        <fullName evidence="8">MAPEG family protein</fullName>
    </recommendedName>
</protein>